<dbReference type="GO" id="GO:0006829">
    <property type="term" value="P:zinc ion transport"/>
    <property type="evidence" value="ECO:0007669"/>
    <property type="project" value="UniProtKB-KW"/>
</dbReference>
<dbReference type="GO" id="GO:0009279">
    <property type="term" value="C:cell outer membrane"/>
    <property type="evidence" value="ECO:0007669"/>
    <property type="project" value="UniProtKB-SubCell"/>
</dbReference>
<dbReference type="InterPro" id="IPR010105">
    <property type="entry name" value="TonB_sidphr_rcpt"/>
</dbReference>
<accession>A0A1Y3P2I1</accession>
<dbReference type="GO" id="GO:0015344">
    <property type="term" value="F:siderophore uptake transmembrane transporter activity"/>
    <property type="evidence" value="ECO:0007669"/>
    <property type="project" value="TreeGrafter"/>
</dbReference>
<dbReference type="SMART" id="SM00965">
    <property type="entry name" value="STN"/>
    <property type="match status" value="1"/>
</dbReference>
<evidence type="ECO:0000256" key="9">
    <source>
        <dbReference type="ARBA" id="ARBA00022906"/>
    </source>
</evidence>
<dbReference type="InterPro" id="IPR012910">
    <property type="entry name" value="Plug_dom"/>
</dbReference>
<keyword evidence="14 19" id="KW-0472">Membrane</keyword>
<keyword evidence="11" id="KW-0406">Ion transport</keyword>
<keyword evidence="9" id="KW-0862">Zinc</keyword>
<keyword evidence="9" id="KW-0864">Zinc transport</keyword>
<gene>
    <name evidence="23" type="ORF">AUC60_09360</name>
</gene>
<comment type="caution">
    <text evidence="23">The sequence shown here is derived from an EMBL/GenBank/DDBJ whole genome shotgun (WGS) entry which is preliminary data.</text>
</comment>
<comment type="similarity">
    <text evidence="2 19 20">Belongs to the TonB-dependent receptor family.</text>
</comment>
<dbReference type="Gene3D" id="2.170.130.10">
    <property type="entry name" value="TonB-dependent receptor, plug domain"/>
    <property type="match status" value="1"/>
</dbReference>
<dbReference type="GO" id="GO:0038023">
    <property type="term" value="F:signaling receptor activity"/>
    <property type="evidence" value="ECO:0007669"/>
    <property type="project" value="InterPro"/>
</dbReference>
<evidence type="ECO:0000256" key="16">
    <source>
        <dbReference type="ARBA" id="ARBA00023237"/>
    </source>
</evidence>
<dbReference type="AlphaFoldDB" id="A0A1Y3P2I1"/>
<keyword evidence="13" id="KW-0921">Nickel transport</keyword>
<dbReference type="EMBL" id="LOHF01000006">
    <property type="protein sequence ID" value="OUM74026.1"/>
    <property type="molecule type" value="Genomic_DNA"/>
</dbReference>
<dbReference type="PANTHER" id="PTHR32552:SF68">
    <property type="entry name" value="FERRICHROME OUTER MEMBRANE TRANSPORTER_PHAGE RECEPTOR"/>
    <property type="match status" value="1"/>
</dbReference>
<dbReference type="InterPro" id="IPR037066">
    <property type="entry name" value="Plug_dom_sf"/>
</dbReference>
<evidence type="ECO:0000256" key="20">
    <source>
        <dbReference type="RuleBase" id="RU003357"/>
    </source>
</evidence>
<dbReference type="PROSITE" id="PS52016">
    <property type="entry name" value="TONB_DEPENDENT_REC_3"/>
    <property type="match status" value="1"/>
</dbReference>
<organism evidence="23 24">
    <name type="scientific">Pseudomonas caspiana</name>
    <dbReference type="NCBI Taxonomy" id="1451454"/>
    <lineage>
        <taxon>Bacteria</taxon>
        <taxon>Pseudomonadati</taxon>
        <taxon>Pseudomonadota</taxon>
        <taxon>Gammaproteobacteria</taxon>
        <taxon>Pseudomonadales</taxon>
        <taxon>Pseudomonadaceae</taxon>
        <taxon>Pseudomonas</taxon>
    </lineage>
</organism>
<keyword evidence="15 23" id="KW-0675">Receptor</keyword>
<evidence type="ECO:0000256" key="19">
    <source>
        <dbReference type="PROSITE-ProRule" id="PRU01360"/>
    </source>
</evidence>
<feature type="domain" description="Secretin/TonB short N-terminal" evidence="22">
    <location>
        <begin position="81"/>
        <end position="132"/>
    </location>
</feature>
<dbReference type="InterPro" id="IPR000531">
    <property type="entry name" value="Beta-barrel_TonB"/>
</dbReference>
<dbReference type="FunFam" id="2.170.130.10:FF:000001">
    <property type="entry name" value="Catecholate siderophore TonB-dependent receptor"/>
    <property type="match status" value="1"/>
</dbReference>
<keyword evidence="5" id="KW-0410">Iron transport</keyword>
<evidence type="ECO:0000256" key="12">
    <source>
        <dbReference type="ARBA" id="ARBA00023077"/>
    </source>
</evidence>
<evidence type="ECO:0000256" key="10">
    <source>
        <dbReference type="ARBA" id="ARBA00023004"/>
    </source>
</evidence>
<evidence type="ECO:0000256" key="8">
    <source>
        <dbReference type="ARBA" id="ARBA00022729"/>
    </source>
</evidence>
<sequence length="824" mass="90496">MSARTPITGISRINTPSIQTPPRVLARAVHFALFSIMLGVTSTAVMTAAPAWAQTSPETEFNIPAGSVSSALEQFAATAGVTVSFEPGVARGKTSPGLHGRYTVAAGLRQLLVGSKLQALPHANGSYSLVPVIGDASTVQLEATSISGKAAETAAGPVDSYVATRTAAGTKTDTPIIEVPQSISVVTRKQIQDQGAQTVTEALRYVPGVKVEGYGLDPKGFDWLFIRGFNGQSTSDYLNGLRQQNNSYAFFRSDPYGYDRIDVVKGPSSTLFGQGDAGGIINRVSKKPEANHVNEVQLSAGNNDRRQGQFDLGGALDDEQHLLYRVVGSVRDANTQVDYADGHELKDDHLYIAPSFTWAPNEDTSLTLLSDFMQDRNGGSLFAYSTPNGHTTNTLMGDHSFNHLNQDQYSFGYEFRHRFDDTWEFRQNARYGQVDVIFQNLLPFSVDTTTGETIRGADRFDQHMNTFALDNQLQADFDTGSLSHKLLMGVDYTWQEADITRWRIQGPNLNIYNPIYGQPVTRPTQANSINSINYDQNIEQIGAYVQDQIKFDDHWILTAGGRYDYVRNDLDNHANINGSSNQKDNAFTGRLGLTYVTEFGLAPYVSYAESFAPNTGLDSSNRGFDSSEAHQWEVGVKYQPSDAILMTLAAYDLTKTNVLTAELVNGVSTGFSVATGEQQSRGIEAEIRAKLDQNWDLIAAYTYTNAKITKSNRGDEGNRPANVPKHMASTWLSYTFRDSMLNGLMLGGSARYTGVLYGDNANTFHIDNYTLFDAGVSYPVNKNVTVSLNAQNLLDEKYVATCDDSYECYPGLRRTLLSSVKYSW</sequence>
<dbReference type="NCBIfam" id="TIGR01783">
    <property type="entry name" value="TonB-siderophor"/>
    <property type="match status" value="1"/>
</dbReference>
<dbReference type="CDD" id="cd01347">
    <property type="entry name" value="ligand_gated_channel"/>
    <property type="match status" value="1"/>
</dbReference>
<reference evidence="23 24" key="1">
    <citation type="journal article" date="2017" name="Syst. Appl. Microbiol.">
        <title>Pseudomonas caspiana sp. nov., a citrus pathogen in the Pseudomonas syringae phylogenetic group.</title>
        <authorList>
            <person name="Busquets A."/>
            <person name="Gomila M."/>
            <person name="Beiki F."/>
            <person name="Mulet M."/>
            <person name="Rahimian H."/>
            <person name="Garcia-Valdes E."/>
            <person name="Lalucat J."/>
        </authorList>
    </citation>
    <scope>NUCLEOTIDE SEQUENCE [LARGE SCALE GENOMIC DNA]</scope>
    <source>
        <strain evidence="23 24">FBF102</strain>
    </source>
</reference>
<dbReference type="PANTHER" id="PTHR32552">
    <property type="entry name" value="FERRICHROME IRON RECEPTOR-RELATED"/>
    <property type="match status" value="1"/>
</dbReference>
<comment type="function">
    <text evidence="17">Transports the metallophore pseudopaline, which is involved in the acquisition of nickel and zinc, and thus enables bacterial growth inside the host, where metal access is limited. Is probably involved in the import of pseudopaline-metal complexes.</text>
</comment>
<evidence type="ECO:0000256" key="3">
    <source>
        <dbReference type="ARBA" id="ARBA00022448"/>
    </source>
</evidence>
<evidence type="ECO:0000256" key="11">
    <source>
        <dbReference type="ARBA" id="ARBA00023065"/>
    </source>
</evidence>
<dbReference type="Pfam" id="PF07715">
    <property type="entry name" value="Plug"/>
    <property type="match status" value="1"/>
</dbReference>
<evidence type="ECO:0000313" key="23">
    <source>
        <dbReference type="EMBL" id="OUM74026.1"/>
    </source>
</evidence>
<dbReference type="InterPro" id="IPR039426">
    <property type="entry name" value="TonB-dep_rcpt-like"/>
</dbReference>
<evidence type="ECO:0000256" key="5">
    <source>
        <dbReference type="ARBA" id="ARBA00022496"/>
    </source>
</evidence>
<evidence type="ECO:0000256" key="2">
    <source>
        <dbReference type="ARBA" id="ARBA00009810"/>
    </source>
</evidence>
<evidence type="ECO:0000256" key="4">
    <source>
        <dbReference type="ARBA" id="ARBA00022452"/>
    </source>
</evidence>
<dbReference type="GO" id="GO:0015675">
    <property type="term" value="P:nickel cation transport"/>
    <property type="evidence" value="ECO:0007669"/>
    <property type="project" value="UniProtKB-KW"/>
</dbReference>
<dbReference type="FunFam" id="2.40.170.20:FF:000005">
    <property type="entry name" value="TonB-dependent siderophore receptor"/>
    <property type="match status" value="1"/>
</dbReference>
<dbReference type="SUPFAM" id="SSF56935">
    <property type="entry name" value="Porins"/>
    <property type="match status" value="1"/>
</dbReference>
<evidence type="ECO:0000256" key="13">
    <source>
        <dbReference type="ARBA" id="ARBA00023112"/>
    </source>
</evidence>
<evidence type="ECO:0000256" key="17">
    <source>
        <dbReference type="ARBA" id="ARBA00056786"/>
    </source>
</evidence>
<evidence type="ECO:0000256" key="1">
    <source>
        <dbReference type="ARBA" id="ARBA00004571"/>
    </source>
</evidence>
<proteinExistence type="inferred from homology"/>
<keyword evidence="12 20" id="KW-0798">TonB box</keyword>
<keyword evidence="6" id="KW-0533">Nickel</keyword>
<keyword evidence="7 19" id="KW-0812">Transmembrane</keyword>
<evidence type="ECO:0000259" key="22">
    <source>
        <dbReference type="SMART" id="SM00965"/>
    </source>
</evidence>
<keyword evidence="10" id="KW-0408">Iron</keyword>
<protein>
    <recommendedName>
        <fullName evidence="18">Metal-pseudopaline receptor CntO</fullName>
    </recommendedName>
</protein>
<evidence type="ECO:0000256" key="15">
    <source>
        <dbReference type="ARBA" id="ARBA00023170"/>
    </source>
</evidence>
<keyword evidence="21" id="KW-1133">Transmembrane helix</keyword>
<dbReference type="Gene3D" id="3.55.50.30">
    <property type="match status" value="1"/>
</dbReference>
<keyword evidence="4 19" id="KW-1134">Transmembrane beta strand</keyword>
<evidence type="ECO:0000256" key="21">
    <source>
        <dbReference type="SAM" id="Phobius"/>
    </source>
</evidence>
<evidence type="ECO:0000256" key="14">
    <source>
        <dbReference type="ARBA" id="ARBA00023136"/>
    </source>
</evidence>
<evidence type="ECO:0000256" key="7">
    <source>
        <dbReference type="ARBA" id="ARBA00022692"/>
    </source>
</evidence>
<dbReference type="InterPro" id="IPR036942">
    <property type="entry name" value="Beta-barrel_TonB_sf"/>
</dbReference>
<evidence type="ECO:0000256" key="18">
    <source>
        <dbReference type="ARBA" id="ARBA00072467"/>
    </source>
</evidence>
<evidence type="ECO:0000256" key="6">
    <source>
        <dbReference type="ARBA" id="ARBA00022596"/>
    </source>
</evidence>
<evidence type="ECO:0000313" key="24">
    <source>
        <dbReference type="Proteomes" id="UP000195440"/>
    </source>
</evidence>
<keyword evidence="8" id="KW-0732">Signal</keyword>
<dbReference type="Gene3D" id="2.40.170.20">
    <property type="entry name" value="TonB-dependent receptor, beta-barrel domain"/>
    <property type="match status" value="1"/>
</dbReference>
<keyword evidence="3 19" id="KW-0813">Transport</keyword>
<dbReference type="GO" id="GO:0015891">
    <property type="term" value="P:siderophore transport"/>
    <property type="evidence" value="ECO:0007669"/>
    <property type="project" value="InterPro"/>
</dbReference>
<keyword evidence="24" id="KW-1185">Reference proteome</keyword>
<feature type="transmembrane region" description="Helical" evidence="21">
    <location>
        <begin position="31"/>
        <end position="53"/>
    </location>
</feature>
<dbReference type="InterPro" id="IPR011662">
    <property type="entry name" value="Secretin/TonB_short_N"/>
</dbReference>
<comment type="subcellular location">
    <subcellularLocation>
        <location evidence="1 19">Cell outer membrane</location>
        <topology evidence="1 19">Multi-pass membrane protein</topology>
    </subcellularLocation>
</comment>
<name>A0A1Y3P2I1_9PSED</name>
<dbReference type="Proteomes" id="UP000195440">
    <property type="component" value="Unassembled WGS sequence"/>
</dbReference>
<dbReference type="Pfam" id="PF00593">
    <property type="entry name" value="TonB_dep_Rec_b-barrel"/>
    <property type="match status" value="1"/>
</dbReference>
<keyword evidence="16 19" id="KW-0998">Cell outer membrane</keyword>